<organism evidence="9 10">
    <name type="scientific">Labedaea rhizosphaerae</name>
    <dbReference type="NCBI Taxonomy" id="598644"/>
    <lineage>
        <taxon>Bacteria</taxon>
        <taxon>Bacillati</taxon>
        <taxon>Actinomycetota</taxon>
        <taxon>Actinomycetes</taxon>
        <taxon>Pseudonocardiales</taxon>
        <taxon>Pseudonocardiaceae</taxon>
        <taxon>Labedaea</taxon>
    </lineage>
</organism>
<dbReference type="InterPro" id="IPR018114">
    <property type="entry name" value="TRYPSIN_HIS"/>
</dbReference>
<dbReference type="GO" id="GO:0006508">
    <property type="term" value="P:proteolysis"/>
    <property type="evidence" value="ECO:0007669"/>
    <property type="project" value="UniProtKB-KW"/>
</dbReference>
<dbReference type="PROSITE" id="PS50240">
    <property type="entry name" value="TRYPSIN_DOM"/>
    <property type="match status" value="1"/>
</dbReference>
<dbReference type="PROSITE" id="PS00134">
    <property type="entry name" value="TRYPSIN_HIS"/>
    <property type="match status" value="1"/>
</dbReference>
<dbReference type="Gene3D" id="2.40.10.10">
    <property type="entry name" value="Trypsin-like serine proteases"/>
    <property type="match status" value="1"/>
</dbReference>
<sequence length="262" mass="26162">MAGSLRRLSKIGAVIGVAAAAVVTVVTVSQAAPTASPKIVGGQPANIEDFPFTVALTQPDGFQFCGGTLVAANKVVTAAHCTVGTSPSDIVVVAGRTSLSGGGGETSAVSNIWVHPDYQDATVGSDVSVLTLSTNLSETPIAINTDAAAYAEGTNSTVLGWGLTSEGGGSTSDTLNQVDVPITSDATCQSAYQEYNADAMVCAGLPEGGKDSCQGDSGGPLVIDGKLAGIVSWGQGCAEPNFPGVYTRVATYASDIQAQIGS</sequence>
<dbReference type="Pfam" id="PF00089">
    <property type="entry name" value="Trypsin"/>
    <property type="match status" value="1"/>
</dbReference>
<keyword evidence="2 6" id="KW-0645">Protease</keyword>
<dbReference type="PROSITE" id="PS00135">
    <property type="entry name" value="TRYPSIN_SER"/>
    <property type="match status" value="1"/>
</dbReference>
<gene>
    <name evidence="9" type="ORF">EV186_103290</name>
</gene>
<evidence type="ECO:0000256" key="5">
    <source>
        <dbReference type="ARBA" id="ARBA00023157"/>
    </source>
</evidence>
<evidence type="ECO:0000313" key="9">
    <source>
        <dbReference type="EMBL" id="TDP97326.1"/>
    </source>
</evidence>
<dbReference type="SUPFAM" id="SSF50494">
    <property type="entry name" value="Trypsin-like serine proteases"/>
    <property type="match status" value="1"/>
</dbReference>
<keyword evidence="3 6" id="KW-0378">Hydrolase</keyword>
<evidence type="ECO:0000256" key="1">
    <source>
        <dbReference type="ARBA" id="ARBA00007664"/>
    </source>
</evidence>
<dbReference type="InterPro" id="IPR009003">
    <property type="entry name" value="Peptidase_S1_PA"/>
</dbReference>
<evidence type="ECO:0000256" key="6">
    <source>
        <dbReference type="RuleBase" id="RU363034"/>
    </source>
</evidence>
<dbReference type="InterPro" id="IPR033116">
    <property type="entry name" value="TRYPSIN_SER"/>
</dbReference>
<dbReference type="InterPro" id="IPR043504">
    <property type="entry name" value="Peptidase_S1_PA_chymotrypsin"/>
</dbReference>
<comment type="caution">
    <text evidence="9">The sequence shown here is derived from an EMBL/GenBank/DDBJ whole genome shotgun (WGS) entry which is preliminary data.</text>
</comment>
<comment type="similarity">
    <text evidence="1">Belongs to the peptidase S1 family.</text>
</comment>
<evidence type="ECO:0000256" key="7">
    <source>
        <dbReference type="SAM" id="SignalP"/>
    </source>
</evidence>
<evidence type="ECO:0000256" key="2">
    <source>
        <dbReference type="ARBA" id="ARBA00022670"/>
    </source>
</evidence>
<dbReference type="PANTHER" id="PTHR24276:SF98">
    <property type="entry name" value="FI18310P1-RELATED"/>
    <property type="match status" value="1"/>
</dbReference>
<dbReference type="InterPro" id="IPR001314">
    <property type="entry name" value="Peptidase_S1A"/>
</dbReference>
<dbReference type="OrthoDB" id="1496095at2"/>
<dbReference type="AlphaFoldDB" id="A0A4R6SE58"/>
<feature type="signal peptide" evidence="7">
    <location>
        <begin position="1"/>
        <end position="31"/>
    </location>
</feature>
<dbReference type="RefSeq" id="WP_133850545.1">
    <property type="nucleotide sequence ID" value="NZ_SNXZ01000003.1"/>
</dbReference>
<feature type="domain" description="Peptidase S1" evidence="8">
    <location>
        <begin position="39"/>
        <end position="261"/>
    </location>
</feature>
<keyword evidence="7" id="KW-0732">Signal</keyword>
<dbReference type="FunFam" id="2.40.10.10:FF:000077">
    <property type="entry name" value="Predicted protein"/>
    <property type="match status" value="1"/>
</dbReference>
<protein>
    <submittedName>
        <fullName evidence="9">Chymotrypsin</fullName>
    </submittedName>
</protein>
<dbReference type="PANTHER" id="PTHR24276">
    <property type="entry name" value="POLYSERASE-RELATED"/>
    <property type="match status" value="1"/>
</dbReference>
<keyword evidence="10" id="KW-1185">Reference proteome</keyword>
<dbReference type="InterPro" id="IPR001254">
    <property type="entry name" value="Trypsin_dom"/>
</dbReference>
<dbReference type="SMART" id="SM00020">
    <property type="entry name" value="Tryp_SPc"/>
    <property type="match status" value="1"/>
</dbReference>
<dbReference type="InterPro" id="IPR050430">
    <property type="entry name" value="Peptidase_S1"/>
</dbReference>
<dbReference type="GO" id="GO:0004252">
    <property type="term" value="F:serine-type endopeptidase activity"/>
    <property type="evidence" value="ECO:0007669"/>
    <property type="project" value="InterPro"/>
</dbReference>
<keyword evidence="4 6" id="KW-0720">Serine protease</keyword>
<reference evidence="9 10" key="1">
    <citation type="submission" date="2019-03" db="EMBL/GenBank/DDBJ databases">
        <title>Genomic Encyclopedia of Type Strains, Phase IV (KMG-IV): sequencing the most valuable type-strain genomes for metagenomic binning, comparative biology and taxonomic classification.</title>
        <authorList>
            <person name="Goeker M."/>
        </authorList>
    </citation>
    <scope>NUCLEOTIDE SEQUENCE [LARGE SCALE GENOMIC DNA]</scope>
    <source>
        <strain evidence="9 10">DSM 45361</strain>
    </source>
</reference>
<evidence type="ECO:0000259" key="8">
    <source>
        <dbReference type="PROSITE" id="PS50240"/>
    </source>
</evidence>
<dbReference type="EMBL" id="SNXZ01000003">
    <property type="protein sequence ID" value="TDP97326.1"/>
    <property type="molecule type" value="Genomic_DNA"/>
</dbReference>
<feature type="chain" id="PRO_5020973107" evidence="7">
    <location>
        <begin position="32"/>
        <end position="262"/>
    </location>
</feature>
<evidence type="ECO:0000256" key="3">
    <source>
        <dbReference type="ARBA" id="ARBA00022801"/>
    </source>
</evidence>
<keyword evidence="5" id="KW-1015">Disulfide bond</keyword>
<dbReference type="Proteomes" id="UP000295444">
    <property type="component" value="Unassembled WGS sequence"/>
</dbReference>
<name>A0A4R6SE58_LABRH</name>
<evidence type="ECO:0000313" key="10">
    <source>
        <dbReference type="Proteomes" id="UP000295444"/>
    </source>
</evidence>
<accession>A0A4R6SE58</accession>
<dbReference type="CDD" id="cd00190">
    <property type="entry name" value="Tryp_SPc"/>
    <property type="match status" value="1"/>
</dbReference>
<dbReference type="PRINTS" id="PR00722">
    <property type="entry name" value="CHYMOTRYPSIN"/>
</dbReference>
<evidence type="ECO:0000256" key="4">
    <source>
        <dbReference type="ARBA" id="ARBA00022825"/>
    </source>
</evidence>
<proteinExistence type="inferred from homology"/>